<dbReference type="InterPro" id="IPR003673">
    <property type="entry name" value="CoA-Trfase_fam_III"/>
</dbReference>
<evidence type="ECO:0000313" key="2">
    <source>
        <dbReference type="Proteomes" id="UP000343317"/>
    </source>
</evidence>
<dbReference type="InterPro" id="IPR023606">
    <property type="entry name" value="CoA-Trfase_III_dom_1_sf"/>
</dbReference>
<keyword evidence="2" id="KW-1185">Reference proteome</keyword>
<reference evidence="1 2" key="1">
    <citation type="submission" date="2019-08" db="EMBL/GenBank/DDBJ databases">
        <authorList>
            <person name="Peeters C."/>
        </authorList>
    </citation>
    <scope>NUCLEOTIDE SEQUENCE [LARGE SCALE GENOMIC DNA]</scope>
    <source>
        <strain evidence="1 2">LMG 31112</strain>
    </source>
</reference>
<dbReference type="Gene3D" id="3.30.1540.10">
    <property type="entry name" value="formyl-coa transferase, domain 3"/>
    <property type="match status" value="1"/>
</dbReference>
<dbReference type="Proteomes" id="UP000343317">
    <property type="component" value="Unassembled WGS sequence"/>
</dbReference>
<sequence>MSSACGQMARRGTVWALTLTPSPHAMTESLDLSHARESSVPSAVADAPLAGITVLDLTRLLPGPLAGLRLAELGAQVIKIEDKGAGDYAREMMLGEDEPPPSAFWRLLNRGKSVERLDLKNDADRATFQDWVSRADVLLEGFRPGVMARLGFDYETLARLRPSLVMASISGYGQHGPMAQAAGHDINYIGYAGVLDQLGDTADAPIVPNFQIGDLYGGGQAAQAVLAALVSAQRTGRGRWLDISMTHEVFRANLVPAVALHRQGHVSRAGMDLLNGGVPCYQVYRTQDGRHMAVGALELKFWQTLCDVLGRSDWKSRHWSLGQVIGGDDARALQGELAVVFASASQADWTSRFADADCCVTPVLRLEEAMTHPLFVQAREALMP</sequence>
<dbReference type="Pfam" id="PF02515">
    <property type="entry name" value="CoA_transf_3"/>
    <property type="match status" value="1"/>
</dbReference>
<name>A0A5E4SR50_9BURK</name>
<dbReference type="Gene3D" id="3.40.50.10540">
    <property type="entry name" value="Crotonobetainyl-coa:carnitine coa-transferase, domain 1"/>
    <property type="match status" value="1"/>
</dbReference>
<dbReference type="InterPro" id="IPR050509">
    <property type="entry name" value="CoA-transferase_III"/>
</dbReference>
<dbReference type="PANTHER" id="PTHR48228">
    <property type="entry name" value="SUCCINYL-COA--D-CITRAMALATE COA-TRANSFERASE"/>
    <property type="match status" value="1"/>
</dbReference>
<accession>A0A5E4SR50</accession>
<dbReference type="EMBL" id="CABPSM010000002">
    <property type="protein sequence ID" value="VVD77452.1"/>
    <property type="molecule type" value="Genomic_DNA"/>
</dbReference>
<proteinExistence type="predicted"/>
<dbReference type="SUPFAM" id="SSF89796">
    <property type="entry name" value="CoA-transferase family III (CaiB/BaiF)"/>
    <property type="match status" value="1"/>
</dbReference>
<organism evidence="1 2">
    <name type="scientific">Pandoraea horticolens</name>
    <dbReference type="NCBI Taxonomy" id="2508298"/>
    <lineage>
        <taxon>Bacteria</taxon>
        <taxon>Pseudomonadati</taxon>
        <taxon>Pseudomonadota</taxon>
        <taxon>Betaproteobacteria</taxon>
        <taxon>Burkholderiales</taxon>
        <taxon>Burkholderiaceae</taxon>
        <taxon>Pandoraea</taxon>
    </lineage>
</organism>
<gene>
    <name evidence="1" type="ORF">PHO31112_00922</name>
</gene>
<dbReference type="GO" id="GO:0003824">
    <property type="term" value="F:catalytic activity"/>
    <property type="evidence" value="ECO:0007669"/>
    <property type="project" value="InterPro"/>
</dbReference>
<protein>
    <submittedName>
        <fullName evidence="1">L-carnitine dehydratase/bile acid-inducible protein F</fullName>
    </submittedName>
</protein>
<evidence type="ECO:0000313" key="1">
    <source>
        <dbReference type="EMBL" id="VVD77452.1"/>
    </source>
</evidence>
<dbReference type="AlphaFoldDB" id="A0A5E4SR50"/>
<dbReference type="PANTHER" id="PTHR48228:SF5">
    <property type="entry name" value="ALPHA-METHYLACYL-COA RACEMASE"/>
    <property type="match status" value="1"/>
</dbReference>
<dbReference type="InterPro" id="IPR044855">
    <property type="entry name" value="CoA-Trfase_III_dom3_sf"/>
</dbReference>